<dbReference type="GO" id="GO:0016987">
    <property type="term" value="F:sigma factor activity"/>
    <property type="evidence" value="ECO:0007669"/>
    <property type="project" value="UniProtKB-KW"/>
</dbReference>
<dbReference type="InterPro" id="IPR007627">
    <property type="entry name" value="RNA_pol_sigma70_r2"/>
</dbReference>
<dbReference type="AlphaFoldDB" id="A0A846THY8"/>
<evidence type="ECO:0000313" key="8">
    <source>
        <dbReference type="Proteomes" id="UP000587942"/>
    </source>
</evidence>
<reference evidence="7 8" key="1">
    <citation type="submission" date="2020-03" db="EMBL/GenBank/DDBJ databases">
        <authorList>
            <person name="Sun Q."/>
        </authorList>
    </citation>
    <scope>NUCLEOTIDE SEQUENCE [LARGE SCALE GENOMIC DNA]</scope>
    <source>
        <strain evidence="7 8">KACC 21451</strain>
    </source>
</reference>
<dbReference type="InterPro" id="IPR013324">
    <property type="entry name" value="RNA_pol_sigma_r3/r4-like"/>
</dbReference>
<dbReference type="RefSeq" id="WP_167832970.1">
    <property type="nucleotide sequence ID" value="NZ_JAAVUM010000009.1"/>
</dbReference>
<evidence type="ECO:0000256" key="3">
    <source>
        <dbReference type="ARBA" id="ARBA00023082"/>
    </source>
</evidence>
<dbReference type="InterPro" id="IPR039425">
    <property type="entry name" value="RNA_pol_sigma-70-like"/>
</dbReference>
<dbReference type="PANTHER" id="PTHR43133:SF51">
    <property type="entry name" value="RNA POLYMERASE SIGMA FACTOR"/>
    <property type="match status" value="1"/>
</dbReference>
<dbReference type="Gene3D" id="1.10.10.10">
    <property type="entry name" value="Winged helix-like DNA-binding domain superfamily/Winged helix DNA-binding domain"/>
    <property type="match status" value="1"/>
</dbReference>
<keyword evidence="2" id="KW-0805">Transcription regulation</keyword>
<comment type="similarity">
    <text evidence="1">Belongs to the sigma-70 factor family. ECF subfamily.</text>
</comment>
<dbReference type="SUPFAM" id="SSF88659">
    <property type="entry name" value="Sigma3 and sigma4 domains of RNA polymerase sigma factors"/>
    <property type="match status" value="1"/>
</dbReference>
<dbReference type="InterPro" id="IPR014284">
    <property type="entry name" value="RNA_pol_sigma-70_dom"/>
</dbReference>
<accession>A0A846THY8</accession>
<protein>
    <submittedName>
        <fullName evidence="7">RNA polymerase sigma factor</fullName>
    </submittedName>
</protein>
<dbReference type="NCBIfam" id="TIGR02937">
    <property type="entry name" value="sigma70-ECF"/>
    <property type="match status" value="1"/>
</dbReference>
<dbReference type="PANTHER" id="PTHR43133">
    <property type="entry name" value="RNA POLYMERASE ECF-TYPE SIGMA FACTO"/>
    <property type="match status" value="1"/>
</dbReference>
<dbReference type="Pfam" id="PF04542">
    <property type="entry name" value="Sigma70_r2"/>
    <property type="match status" value="1"/>
</dbReference>
<dbReference type="GO" id="GO:0003677">
    <property type="term" value="F:DNA binding"/>
    <property type="evidence" value="ECO:0007669"/>
    <property type="project" value="InterPro"/>
</dbReference>
<dbReference type="InterPro" id="IPR013249">
    <property type="entry name" value="RNA_pol_sigma70_r4_t2"/>
</dbReference>
<feature type="domain" description="RNA polymerase sigma-70 region 2" evidence="5">
    <location>
        <begin position="29"/>
        <end position="88"/>
    </location>
</feature>
<keyword evidence="3" id="KW-0731">Sigma factor</keyword>
<dbReference type="GO" id="GO:0006352">
    <property type="term" value="P:DNA-templated transcription initiation"/>
    <property type="evidence" value="ECO:0007669"/>
    <property type="project" value="InterPro"/>
</dbReference>
<dbReference type="Proteomes" id="UP000587942">
    <property type="component" value="Unassembled WGS sequence"/>
</dbReference>
<evidence type="ECO:0000259" key="6">
    <source>
        <dbReference type="Pfam" id="PF08281"/>
    </source>
</evidence>
<comment type="caution">
    <text evidence="7">The sequence shown here is derived from an EMBL/GenBank/DDBJ whole genome shotgun (WGS) entry which is preliminary data.</text>
</comment>
<dbReference type="InterPro" id="IPR036388">
    <property type="entry name" value="WH-like_DNA-bd_sf"/>
</dbReference>
<sequence>MEQKDLMLRIHNGDESAFAELLNPLIEKAYKTSYSIVRSKEEAEEVVQNSMIEAYRNIMAGKEIIYFNTWFYKLVSHRSIDSVRKNARLKETVIEIDTLKDQREVVDAVLQDEMHLEINQGIQSLKNGDYRNVLLLYYYQDFSIQEVSEMLGLKTSTVKSHLHRARKALKARLVENQIIGVSTQ</sequence>
<name>A0A846THY8_9BACI</name>
<evidence type="ECO:0000256" key="4">
    <source>
        <dbReference type="ARBA" id="ARBA00023163"/>
    </source>
</evidence>
<dbReference type="CDD" id="cd06171">
    <property type="entry name" value="Sigma70_r4"/>
    <property type="match status" value="1"/>
</dbReference>
<dbReference type="InterPro" id="IPR013325">
    <property type="entry name" value="RNA_pol_sigma_r2"/>
</dbReference>
<evidence type="ECO:0000256" key="1">
    <source>
        <dbReference type="ARBA" id="ARBA00010641"/>
    </source>
</evidence>
<dbReference type="SUPFAM" id="SSF88946">
    <property type="entry name" value="Sigma2 domain of RNA polymerase sigma factors"/>
    <property type="match status" value="1"/>
</dbReference>
<dbReference type="Gene3D" id="1.10.1740.10">
    <property type="match status" value="1"/>
</dbReference>
<evidence type="ECO:0000259" key="5">
    <source>
        <dbReference type="Pfam" id="PF04542"/>
    </source>
</evidence>
<gene>
    <name evidence="7" type="ORF">GWK17_13960</name>
</gene>
<organism evidence="7 8">
    <name type="scientific">Mesobacillus selenatarsenatis</name>
    <dbReference type="NCBI Taxonomy" id="388741"/>
    <lineage>
        <taxon>Bacteria</taxon>
        <taxon>Bacillati</taxon>
        <taxon>Bacillota</taxon>
        <taxon>Bacilli</taxon>
        <taxon>Bacillales</taxon>
        <taxon>Bacillaceae</taxon>
        <taxon>Mesobacillus</taxon>
    </lineage>
</organism>
<feature type="domain" description="RNA polymerase sigma factor 70 region 4 type 2" evidence="6">
    <location>
        <begin position="129"/>
        <end position="169"/>
    </location>
</feature>
<evidence type="ECO:0000313" key="7">
    <source>
        <dbReference type="EMBL" id="NKE06560.1"/>
    </source>
</evidence>
<dbReference type="Pfam" id="PF08281">
    <property type="entry name" value="Sigma70_r4_2"/>
    <property type="match status" value="1"/>
</dbReference>
<evidence type="ECO:0000256" key="2">
    <source>
        <dbReference type="ARBA" id="ARBA00023015"/>
    </source>
</evidence>
<proteinExistence type="inferred from homology"/>
<dbReference type="EMBL" id="JAAVUM010000009">
    <property type="protein sequence ID" value="NKE06560.1"/>
    <property type="molecule type" value="Genomic_DNA"/>
</dbReference>
<keyword evidence="4" id="KW-0804">Transcription</keyword>